<evidence type="ECO:0000313" key="1">
    <source>
        <dbReference type="EMBL" id="KNZ52743.1"/>
    </source>
</evidence>
<organism evidence="1 2">
    <name type="scientific">Puccinia sorghi</name>
    <dbReference type="NCBI Taxonomy" id="27349"/>
    <lineage>
        <taxon>Eukaryota</taxon>
        <taxon>Fungi</taxon>
        <taxon>Dikarya</taxon>
        <taxon>Basidiomycota</taxon>
        <taxon>Pucciniomycotina</taxon>
        <taxon>Pucciniomycetes</taxon>
        <taxon>Pucciniales</taxon>
        <taxon>Pucciniaceae</taxon>
        <taxon>Puccinia</taxon>
    </lineage>
</organism>
<name>A0A0L6UW36_9BASI</name>
<evidence type="ECO:0000313" key="2">
    <source>
        <dbReference type="Proteomes" id="UP000037035"/>
    </source>
</evidence>
<accession>A0A0L6UW36</accession>
<dbReference type="Proteomes" id="UP000037035">
    <property type="component" value="Unassembled WGS sequence"/>
</dbReference>
<protein>
    <recommendedName>
        <fullName evidence="3">SNF2 N-terminal domain-containing protein</fullName>
    </recommendedName>
</protein>
<dbReference type="VEuPathDB" id="FungiDB:VP01_3462g1"/>
<proteinExistence type="predicted"/>
<comment type="caution">
    <text evidence="1">The sequence shown here is derived from an EMBL/GenBank/DDBJ whole genome shotgun (WGS) entry which is preliminary data.</text>
</comment>
<dbReference type="STRING" id="27349.A0A0L6UW36"/>
<keyword evidence="2" id="KW-1185">Reference proteome</keyword>
<reference evidence="1 2" key="1">
    <citation type="submission" date="2015-08" db="EMBL/GenBank/DDBJ databases">
        <title>Next Generation Sequencing and Analysis of the Genome of Puccinia sorghi L Schw, the Causal Agent of Maize Common Rust.</title>
        <authorList>
            <person name="Rochi L."/>
            <person name="Burguener G."/>
            <person name="Darino M."/>
            <person name="Turjanski A."/>
            <person name="Kreff E."/>
            <person name="Dieguez M.J."/>
            <person name="Sacco F."/>
        </authorList>
    </citation>
    <scope>NUCLEOTIDE SEQUENCE [LARGE SCALE GENOMIC DNA]</scope>
    <source>
        <strain evidence="1 2">RO10H11247</strain>
    </source>
</reference>
<gene>
    <name evidence="1" type="ORF">VP01_3462g1</name>
</gene>
<sequence>MLPNHRWVQETSIEISYPMVIVDATLVAYPTPNIPTLKLILTIFTPKIKLPRLLSGKMQGSSAFASCQNWLRLLRVTLIYGCKAPVLTDQKQSMDLIQQLESPESNIMSSFWELLACEWLKLSLNNIMNTGGTRAHITHCNQGAILADEMGLGKTLNFPSPQ</sequence>
<evidence type="ECO:0008006" key="3">
    <source>
        <dbReference type="Google" id="ProtNLM"/>
    </source>
</evidence>
<dbReference type="EMBL" id="LAVV01008460">
    <property type="protein sequence ID" value="KNZ52743.1"/>
    <property type="molecule type" value="Genomic_DNA"/>
</dbReference>
<dbReference type="AlphaFoldDB" id="A0A0L6UW36"/>